<dbReference type="InterPro" id="IPR050177">
    <property type="entry name" value="Lipid_A_modif_metabolic_enz"/>
</dbReference>
<sequence>MTHAKPRPVAAVLGATGCVGRAVCTALRRDGYEVLGIARRARPDVTGHAFHALDVATADPAALAALLGSARADVVVNATGGWALTEEDMHLAHVQLVHRLLAATAPMPRRPRIVQVGTIHEYGFVPEGLSIDENVTPDPVTSYARTKYAGSEAVLTATRAGEAEGVVLRAVNVCGPYTTEASFLGAVVAKLAAASAEEGLDLTVADARRDYIDVRDLADAVVRAARAPVVGQVINIGRGEALPIRELVRMLVSASGFPRHAVRERSAQVESKGGGWTRADITLARRVLGWRPVVGLDRAMADMWATARAGRPAVHDRPVG</sequence>
<dbReference type="PANTHER" id="PTHR43245:SF13">
    <property type="entry name" value="UDP-D-APIOSE_UDP-D-XYLOSE SYNTHASE 2"/>
    <property type="match status" value="1"/>
</dbReference>
<keyword evidence="3" id="KW-1185">Reference proteome</keyword>
<accession>A0A2C9ZQ59</accession>
<dbReference type="InterPro" id="IPR036291">
    <property type="entry name" value="NAD(P)-bd_dom_sf"/>
</dbReference>
<evidence type="ECO:0000313" key="3">
    <source>
        <dbReference type="Proteomes" id="UP000195105"/>
    </source>
</evidence>
<dbReference type="AlphaFoldDB" id="A0A2C9ZQ59"/>
<dbReference type="EMBL" id="NGFN01000004">
    <property type="protein sequence ID" value="OUD04922.1"/>
    <property type="molecule type" value="Genomic_DNA"/>
</dbReference>
<dbReference type="RefSeq" id="WP_086599001.1">
    <property type="nucleotide sequence ID" value="NZ_NGFN01000004.1"/>
</dbReference>
<dbReference type="PROSITE" id="PS51257">
    <property type="entry name" value="PROKAR_LIPOPROTEIN"/>
    <property type="match status" value="1"/>
</dbReference>
<evidence type="ECO:0000313" key="2">
    <source>
        <dbReference type="EMBL" id="OUD04922.1"/>
    </source>
</evidence>
<dbReference type="Pfam" id="PF01370">
    <property type="entry name" value="Epimerase"/>
    <property type="match status" value="1"/>
</dbReference>
<reference evidence="2 3" key="1">
    <citation type="submission" date="2017-05" db="EMBL/GenBank/DDBJ databases">
        <title>Biotechnological potential of actinobacteria isolated from South African environments.</title>
        <authorList>
            <person name="Le Roes-Hill M."/>
            <person name="Prins A."/>
            <person name="Durrell K.A."/>
        </authorList>
    </citation>
    <scope>NUCLEOTIDE SEQUENCE [LARGE SCALE GENOMIC DNA]</scope>
    <source>
        <strain evidence="2 3">HMC13</strain>
    </source>
</reference>
<gene>
    <name evidence="2" type="ORF">CA983_01330</name>
</gene>
<dbReference type="Gene3D" id="3.40.50.720">
    <property type="entry name" value="NAD(P)-binding Rossmann-like Domain"/>
    <property type="match status" value="1"/>
</dbReference>
<protein>
    <submittedName>
        <fullName evidence="2">NAD-dependent epimerase</fullName>
    </submittedName>
</protein>
<dbReference type="PANTHER" id="PTHR43245">
    <property type="entry name" value="BIFUNCTIONAL POLYMYXIN RESISTANCE PROTEIN ARNA"/>
    <property type="match status" value="1"/>
</dbReference>
<evidence type="ECO:0000259" key="1">
    <source>
        <dbReference type="Pfam" id="PF01370"/>
    </source>
</evidence>
<dbReference type="SUPFAM" id="SSF51735">
    <property type="entry name" value="NAD(P)-binding Rossmann-fold domains"/>
    <property type="match status" value="1"/>
</dbReference>
<dbReference type="InterPro" id="IPR001509">
    <property type="entry name" value="Epimerase_deHydtase"/>
</dbReference>
<proteinExistence type="predicted"/>
<organism evidence="2 3">
    <name type="scientific">Streptomyces swartbergensis</name>
    <dbReference type="NCBI Taxonomy" id="487165"/>
    <lineage>
        <taxon>Bacteria</taxon>
        <taxon>Bacillati</taxon>
        <taxon>Actinomycetota</taxon>
        <taxon>Actinomycetes</taxon>
        <taxon>Kitasatosporales</taxon>
        <taxon>Streptomycetaceae</taxon>
        <taxon>Streptomyces</taxon>
    </lineage>
</organism>
<dbReference type="Proteomes" id="UP000195105">
    <property type="component" value="Unassembled WGS sequence"/>
</dbReference>
<name>A0A2C9ZQ59_9ACTN</name>
<feature type="domain" description="NAD-dependent epimerase/dehydratase" evidence="1">
    <location>
        <begin position="11"/>
        <end position="237"/>
    </location>
</feature>
<comment type="caution">
    <text evidence="2">The sequence shown here is derived from an EMBL/GenBank/DDBJ whole genome shotgun (WGS) entry which is preliminary data.</text>
</comment>